<feature type="chain" id="PRO_5043843542" evidence="1">
    <location>
        <begin position="16"/>
        <end position="89"/>
    </location>
</feature>
<dbReference type="EMBL" id="JANPWB010000008">
    <property type="protein sequence ID" value="KAJ1163975.1"/>
    <property type="molecule type" value="Genomic_DNA"/>
</dbReference>
<protein>
    <submittedName>
        <fullName evidence="2">Uncharacterized protein</fullName>
    </submittedName>
</protein>
<dbReference type="Proteomes" id="UP001066276">
    <property type="component" value="Chromosome 4_2"/>
</dbReference>
<evidence type="ECO:0000256" key="1">
    <source>
        <dbReference type="SAM" id="SignalP"/>
    </source>
</evidence>
<keyword evidence="1" id="KW-0732">Signal</keyword>
<name>A0AAV7SIQ9_PLEWA</name>
<keyword evidence="3" id="KW-1185">Reference proteome</keyword>
<comment type="caution">
    <text evidence="2">The sequence shown here is derived from an EMBL/GenBank/DDBJ whole genome shotgun (WGS) entry which is preliminary data.</text>
</comment>
<sequence length="89" mass="9448">MLFWMALAGPPWIGGCPWDMGQLHGATGLVSWRLPRWGGPWGAGCNAFLDDRQLPGGPPIDCIGYSGAVVARPEGAFNGPAGERARQRS</sequence>
<evidence type="ECO:0000313" key="2">
    <source>
        <dbReference type="EMBL" id="KAJ1163975.1"/>
    </source>
</evidence>
<gene>
    <name evidence="2" type="ORF">NDU88_004422</name>
</gene>
<evidence type="ECO:0000313" key="3">
    <source>
        <dbReference type="Proteomes" id="UP001066276"/>
    </source>
</evidence>
<feature type="signal peptide" evidence="1">
    <location>
        <begin position="1"/>
        <end position="15"/>
    </location>
</feature>
<proteinExistence type="predicted"/>
<accession>A0AAV7SIQ9</accession>
<organism evidence="2 3">
    <name type="scientific">Pleurodeles waltl</name>
    <name type="common">Iberian ribbed newt</name>
    <dbReference type="NCBI Taxonomy" id="8319"/>
    <lineage>
        <taxon>Eukaryota</taxon>
        <taxon>Metazoa</taxon>
        <taxon>Chordata</taxon>
        <taxon>Craniata</taxon>
        <taxon>Vertebrata</taxon>
        <taxon>Euteleostomi</taxon>
        <taxon>Amphibia</taxon>
        <taxon>Batrachia</taxon>
        <taxon>Caudata</taxon>
        <taxon>Salamandroidea</taxon>
        <taxon>Salamandridae</taxon>
        <taxon>Pleurodelinae</taxon>
        <taxon>Pleurodeles</taxon>
    </lineage>
</organism>
<dbReference type="AlphaFoldDB" id="A0AAV7SIQ9"/>
<reference evidence="2" key="1">
    <citation type="journal article" date="2022" name="bioRxiv">
        <title>Sequencing and chromosome-scale assembly of the giantPleurodeles waltlgenome.</title>
        <authorList>
            <person name="Brown T."/>
            <person name="Elewa A."/>
            <person name="Iarovenko S."/>
            <person name="Subramanian E."/>
            <person name="Araus A.J."/>
            <person name="Petzold A."/>
            <person name="Susuki M."/>
            <person name="Suzuki K.-i.T."/>
            <person name="Hayashi T."/>
            <person name="Toyoda A."/>
            <person name="Oliveira C."/>
            <person name="Osipova E."/>
            <person name="Leigh N.D."/>
            <person name="Simon A."/>
            <person name="Yun M.H."/>
        </authorList>
    </citation>
    <scope>NUCLEOTIDE SEQUENCE</scope>
    <source>
        <strain evidence="2">20211129_DDA</strain>
        <tissue evidence="2">Liver</tissue>
    </source>
</reference>